<dbReference type="GO" id="GO:0008270">
    <property type="term" value="F:zinc ion binding"/>
    <property type="evidence" value="ECO:0007669"/>
    <property type="project" value="InterPro"/>
</dbReference>
<protein>
    <submittedName>
        <fullName evidence="1">Uncharacterized protein</fullName>
    </submittedName>
</protein>
<evidence type="ECO:0000313" key="2">
    <source>
        <dbReference type="Proteomes" id="UP000593567"/>
    </source>
</evidence>
<dbReference type="Proteomes" id="UP000593567">
    <property type="component" value="Unassembled WGS sequence"/>
</dbReference>
<organism evidence="1 2">
    <name type="scientific">Bugula neritina</name>
    <name type="common">Brown bryozoan</name>
    <name type="synonym">Sertularia neritina</name>
    <dbReference type="NCBI Taxonomy" id="10212"/>
    <lineage>
        <taxon>Eukaryota</taxon>
        <taxon>Metazoa</taxon>
        <taxon>Spiralia</taxon>
        <taxon>Lophotrochozoa</taxon>
        <taxon>Bryozoa</taxon>
        <taxon>Gymnolaemata</taxon>
        <taxon>Cheilostomatida</taxon>
        <taxon>Flustrina</taxon>
        <taxon>Buguloidea</taxon>
        <taxon>Bugulidae</taxon>
        <taxon>Bugula</taxon>
    </lineage>
</organism>
<dbReference type="EMBL" id="VXIV02000721">
    <property type="protein sequence ID" value="KAF6036449.1"/>
    <property type="molecule type" value="Genomic_DNA"/>
</dbReference>
<name>A0A7J7KCT0_BUGNE</name>
<dbReference type="AlphaFoldDB" id="A0A7J7KCT0"/>
<sequence length="203" mass="22328">MAAEQQSKLQAVIDVALQVEVDEKMDSVKLNSAPETVSAVRNGRVNSGARPKHTESNSKSQAICYRCSRTGHLAVSNSCPAKDKTCKDCGKRGHFAKSKFCKGTTKHHTVAKVEEMSKETLFAVKGKSEIPKCDVTVLDLAAYNRIKHKVMLQPISEALYAYGSDKQLNMIGCFDTEMKCAAYIAKATPQIYISCLLIVMFIM</sequence>
<gene>
    <name evidence="1" type="ORF">EB796_005243</name>
</gene>
<dbReference type="InterPro" id="IPR036875">
    <property type="entry name" value="Znf_CCHC_sf"/>
</dbReference>
<comment type="caution">
    <text evidence="1">The sequence shown here is derived from an EMBL/GenBank/DDBJ whole genome shotgun (WGS) entry which is preliminary data.</text>
</comment>
<dbReference type="Gene3D" id="4.10.60.10">
    <property type="entry name" value="Zinc finger, CCHC-type"/>
    <property type="match status" value="1"/>
</dbReference>
<proteinExistence type="predicted"/>
<keyword evidence="2" id="KW-1185">Reference proteome</keyword>
<accession>A0A7J7KCT0</accession>
<reference evidence="1" key="1">
    <citation type="submission" date="2020-06" db="EMBL/GenBank/DDBJ databases">
        <title>Draft genome of Bugula neritina, a colonial animal packing powerful symbionts and potential medicines.</title>
        <authorList>
            <person name="Rayko M."/>
        </authorList>
    </citation>
    <scope>NUCLEOTIDE SEQUENCE [LARGE SCALE GENOMIC DNA]</scope>
    <source>
        <strain evidence="1">Kwan_BN1</strain>
    </source>
</reference>
<dbReference type="SUPFAM" id="SSF57756">
    <property type="entry name" value="Retrovirus zinc finger-like domains"/>
    <property type="match status" value="1"/>
</dbReference>
<dbReference type="OrthoDB" id="6288556at2759"/>
<dbReference type="GO" id="GO:0003676">
    <property type="term" value="F:nucleic acid binding"/>
    <property type="evidence" value="ECO:0007669"/>
    <property type="project" value="InterPro"/>
</dbReference>
<evidence type="ECO:0000313" key="1">
    <source>
        <dbReference type="EMBL" id="KAF6036449.1"/>
    </source>
</evidence>